<reference evidence="2 3" key="1">
    <citation type="submission" date="2016-09" db="EMBL/GenBank/DDBJ databases">
        <title>Extensive genetic diversity and differential bi-allelic expression allows diatom success in the polar Southern Ocean.</title>
        <authorList>
            <consortium name="DOE Joint Genome Institute"/>
            <person name="Mock T."/>
            <person name="Otillar R.P."/>
            <person name="Strauss J."/>
            <person name="Dupont C."/>
            <person name="Frickenhaus S."/>
            <person name="Maumus F."/>
            <person name="Mcmullan M."/>
            <person name="Sanges R."/>
            <person name="Schmutz J."/>
            <person name="Toseland A."/>
            <person name="Valas R."/>
            <person name="Veluchamy A."/>
            <person name="Ward B.J."/>
            <person name="Allen A."/>
            <person name="Barry K."/>
            <person name="Falciatore A."/>
            <person name="Ferrante M."/>
            <person name="Fortunato A.E."/>
            <person name="Gloeckner G."/>
            <person name="Gruber A."/>
            <person name="Hipkin R."/>
            <person name="Janech M."/>
            <person name="Kroth P."/>
            <person name="Leese F."/>
            <person name="Lindquist E."/>
            <person name="Lyon B.R."/>
            <person name="Martin J."/>
            <person name="Mayer C."/>
            <person name="Parker M."/>
            <person name="Quesneville H."/>
            <person name="Raymond J."/>
            <person name="Uhlig C."/>
            <person name="Valentin K.U."/>
            <person name="Worden A.Z."/>
            <person name="Armbrust E.V."/>
            <person name="Bowler C."/>
            <person name="Green B."/>
            <person name="Moulton V."/>
            <person name="Van Oosterhout C."/>
            <person name="Grigoriev I."/>
        </authorList>
    </citation>
    <scope>NUCLEOTIDE SEQUENCE [LARGE SCALE GENOMIC DNA]</scope>
    <source>
        <strain evidence="2 3">CCMP1102</strain>
    </source>
</reference>
<evidence type="ECO:0000256" key="1">
    <source>
        <dbReference type="SAM" id="Phobius"/>
    </source>
</evidence>
<dbReference type="Proteomes" id="UP000095751">
    <property type="component" value="Unassembled WGS sequence"/>
</dbReference>
<dbReference type="EMBL" id="KV784358">
    <property type="protein sequence ID" value="OEU16559.1"/>
    <property type="molecule type" value="Genomic_DNA"/>
</dbReference>
<feature type="transmembrane region" description="Helical" evidence="1">
    <location>
        <begin position="88"/>
        <end position="107"/>
    </location>
</feature>
<dbReference type="OrthoDB" id="37773at2759"/>
<keyword evidence="1" id="KW-0812">Transmembrane</keyword>
<name>A0A1E7FEG1_9STRA</name>
<feature type="transmembrane region" description="Helical" evidence="1">
    <location>
        <begin position="47"/>
        <end position="67"/>
    </location>
</feature>
<dbReference type="InParanoid" id="A0A1E7FEG1"/>
<proteinExistence type="predicted"/>
<organism evidence="2 3">
    <name type="scientific">Fragilariopsis cylindrus CCMP1102</name>
    <dbReference type="NCBI Taxonomy" id="635003"/>
    <lineage>
        <taxon>Eukaryota</taxon>
        <taxon>Sar</taxon>
        <taxon>Stramenopiles</taxon>
        <taxon>Ochrophyta</taxon>
        <taxon>Bacillariophyta</taxon>
        <taxon>Bacillariophyceae</taxon>
        <taxon>Bacillariophycidae</taxon>
        <taxon>Bacillariales</taxon>
        <taxon>Bacillariaceae</taxon>
        <taxon>Fragilariopsis</taxon>
    </lineage>
</organism>
<evidence type="ECO:0000313" key="2">
    <source>
        <dbReference type="EMBL" id="OEU16559.1"/>
    </source>
</evidence>
<feature type="transmembrane region" description="Helical" evidence="1">
    <location>
        <begin position="113"/>
        <end position="135"/>
    </location>
</feature>
<accession>A0A1E7FEG1</accession>
<keyword evidence="3" id="KW-1185">Reference proteome</keyword>
<gene>
    <name evidence="2" type="ORF">FRACYDRAFT_269037</name>
</gene>
<evidence type="ECO:0000313" key="3">
    <source>
        <dbReference type="Proteomes" id="UP000095751"/>
    </source>
</evidence>
<feature type="transmembrane region" description="Helical" evidence="1">
    <location>
        <begin position="7"/>
        <end position="27"/>
    </location>
</feature>
<dbReference type="KEGG" id="fcy:FRACYDRAFT_269037"/>
<protein>
    <submittedName>
        <fullName evidence="2">Uncharacterized protein</fullName>
    </submittedName>
</protein>
<sequence length="204" mass="22181">MTIVNGNLYYFSWAGFVTSILLVVSYLRGVFGVDVYGEVKNRAARLTLWAGFLACQLVVMGASANILDKDCSSYDSNSTYCRRTKFGISVGAIGTSFCLCVVAMKMLTSVAPMVVEAALALFLCIMNGFGVAFLTSADGPGSPIGNLYYFSWLSWLCSFMLLASVYEDIYGVASPDNEENDEDKIDQVVNGDIRMETITGDDDL</sequence>
<dbReference type="AlphaFoldDB" id="A0A1E7FEG1"/>
<keyword evidence="1" id="KW-0472">Membrane</keyword>
<feature type="transmembrane region" description="Helical" evidence="1">
    <location>
        <begin position="147"/>
        <end position="166"/>
    </location>
</feature>
<keyword evidence="1" id="KW-1133">Transmembrane helix</keyword>